<reference evidence="1" key="1">
    <citation type="submission" date="2020-09" db="EMBL/GenBank/DDBJ databases">
        <title>Genome-Enabled Discovery of Anthraquinone Biosynthesis in Senna tora.</title>
        <authorList>
            <person name="Kang S.-H."/>
            <person name="Pandey R.P."/>
            <person name="Lee C.-M."/>
            <person name="Sim J.-S."/>
            <person name="Jeong J.-T."/>
            <person name="Choi B.-S."/>
            <person name="Jung M."/>
            <person name="Ginzburg D."/>
            <person name="Zhao K."/>
            <person name="Won S.Y."/>
            <person name="Oh T.-J."/>
            <person name="Yu Y."/>
            <person name="Kim N.-H."/>
            <person name="Lee O.R."/>
            <person name="Lee T.-H."/>
            <person name="Bashyal P."/>
            <person name="Kim T.-S."/>
            <person name="Lee W.-H."/>
            <person name="Kawkins C."/>
            <person name="Kim C.-K."/>
            <person name="Kim J.S."/>
            <person name="Ahn B.O."/>
            <person name="Rhee S.Y."/>
            <person name="Sohng J.K."/>
        </authorList>
    </citation>
    <scope>NUCLEOTIDE SEQUENCE</scope>
    <source>
        <tissue evidence="1">Leaf</tissue>
    </source>
</reference>
<dbReference type="Proteomes" id="UP000634136">
    <property type="component" value="Unassembled WGS sequence"/>
</dbReference>
<accession>A0A834W4V5</accession>
<dbReference type="EMBL" id="JAAIUW010000011">
    <property type="protein sequence ID" value="KAF7809765.1"/>
    <property type="molecule type" value="Genomic_DNA"/>
</dbReference>
<organism evidence="1 2">
    <name type="scientific">Senna tora</name>
    <dbReference type="NCBI Taxonomy" id="362788"/>
    <lineage>
        <taxon>Eukaryota</taxon>
        <taxon>Viridiplantae</taxon>
        <taxon>Streptophyta</taxon>
        <taxon>Embryophyta</taxon>
        <taxon>Tracheophyta</taxon>
        <taxon>Spermatophyta</taxon>
        <taxon>Magnoliopsida</taxon>
        <taxon>eudicotyledons</taxon>
        <taxon>Gunneridae</taxon>
        <taxon>Pentapetalae</taxon>
        <taxon>rosids</taxon>
        <taxon>fabids</taxon>
        <taxon>Fabales</taxon>
        <taxon>Fabaceae</taxon>
        <taxon>Caesalpinioideae</taxon>
        <taxon>Cassia clade</taxon>
        <taxon>Senna</taxon>
    </lineage>
</organism>
<evidence type="ECO:0000313" key="1">
    <source>
        <dbReference type="EMBL" id="KAF7809765.1"/>
    </source>
</evidence>
<gene>
    <name evidence="1" type="ORF">G2W53_036508</name>
</gene>
<keyword evidence="2" id="KW-1185">Reference proteome</keyword>
<evidence type="ECO:0000313" key="2">
    <source>
        <dbReference type="Proteomes" id="UP000634136"/>
    </source>
</evidence>
<protein>
    <submittedName>
        <fullName evidence="1">Uncharacterized protein</fullName>
    </submittedName>
</protein>
<proteinExistence type="predicted"/>
<name>A0A834W4V5_9FABA</name>
<sequence length="57" mass="6464">MVKEADENLIVSLKFHDIYERAPHAIGVGPTSDWPMGKRDAGLMQIQNLWATNQLAW</sequence>
<dbReference type="AlphaFoldDB" id="A0A834W4V5"/>
<comment type="caution">
    <text evidence="1">The sequence shown here is derived from an EMBL/GenBank/DDBJ whole genome shotgun (WGS) entry which is preliminary data.</text>
</comment>